<accession>A0ABW3AZM1</accession>
<organism evidence="1 2">
    <name type="scientific">Maribacter chungangensis</name>
    <dbReference type="NCBI Taxonomy" id="1069117"/>
    <lineage>
        <taxon>Bacteria</taxon>
        <taxon>Pseudomonadati</taxon>
        <taxon>Bacteroidota</taxon>
        <taxon>Flavobacteriia</taxon>
        <taxon>Flavobacteriales</taxon>
        <taxon>Flavobacteriaceae</taxon>
        <taxon>Maribacter</taxon>
    </lineage>
</organism>
<evidence type="ECO:0000313" key="1">
    <source>
        <dbReference type="EMBL" id="MFD0795824.1"/>
    </source>
</evidence>
<sequence>MEKSFAVNGKATSTLRNYLRCLAHLAIYYKCSPEALDEEQINDYPYHCQNLHKTPSESFFKHTIYGL</sequence>
<reference evidence="2" key="1">
    <citation type="journal article" date="2019" name="Int. J. Syst. Evol. Microbiol.">
        <title>The Global Catalogue of Microorganisms (GCM) 10K type strain sequencing project: providing services to taxonomists for standard genome sequencing and annotation.</title>
        <authorList>
            <consortium name="The Broad Institute Genomics Platform"/>
            <consortium name="The Broad Institute Genome Sequencing Center for Infectious Disease"/>
            <person name="Wu L."/>
            <person name="Ma J."/>
        </authorList>
    </citation>
    <scope>NUCLEOTIDE SEQUENCE [LARGE SCALE GENOMIC DNA]</scope>
    <source>
        <strain evidence="2">CCUG 61948</strain>
    </source>
</reference>
<comment type="caution">
    <text evidence="1">The sequence shown here is derived from an EMBL/GenBank/DDBJ whole genome shotgun (WGS) entry which is preliminary data.</text>
</comment>
<name>A0ABW3AZM1_9FLAO</name>
<gene>
    <name evidence="1" type="ORF">ACFQZJ_00005</name>
</gene>
<feature type="non-terminal residue" evidence="1">
    <location>
        <position position="67"/>
    </location>
</feature>
<proteinExistence type="predicted"/>
<dbReference type="Proteomes" id="UP001597012">
    <property type="component" value="Unassembled WGS sequence"/>
</dbReference>
<protein>
    <submittedName>
        <fullName evidence="1">Integrase</fullName>
    </submittedName>
</protein>
<dbReference type="EMBL" id="JBHTHY010000001">
    <property type="protein sequence ID" value="MFD0795824.1"/>
    <property type="molecule type" value="Genomic_DNA"/>
</dbReference>
<keyword evidence="2" id="KW-1185">Reference proteome</keyword>
<evidence type="ECO:0000313" key="2">
    <source>
        <dbReference type="Proteomes" id="UP001597012"/>
    </source>
</evidence>